<keyword evidence="6 8" id="KW-0472">Membrane</keyword>
<dbReference type="PRINTS" id="PR00762">
    <property type="entry name" value="CLCHANNEL"/>
</dbReference>
<feature type="transmembrane region" description="Helical" evidence="8">
    <location>
        <begin position="362"/>
        <end position="380"/>
    </location>
</feature>
<accession>A0A0V9UNS5</accession>
<dbReference type="Pfam" id="PF00654">
    <property type="entry name" value="Voltage_CLC"/>
    <property type="match status" value="1"/>
</dbReference>
<name>A0A0V9UNS5_9NOCA</name>
<reference evidence="10" key="1">
    <citation type="submission" date="2015-01" db="EMBL/GenBank/DDBJ databases">
        <title>Draft genome sequence of Rhodococcus pyridinivorans strain KG-16, a hydrocarbon-degrading bacterium.</title>
        <authorList>
            <person name="Aggarwal R.K."/>
            <person name="Dawar C."/>
        </authorList>
    </citation>
    <scope>NUCLEOTIDE SEQUENCE [LARGE SCALE GENOMIC DNA]</scope>
    <source>
        <strain evidence="10">KG-16</strain>
    </source>
</reference>
<feature type="transmembrane region" description="Helical" evidence="8">
    <location>
        <begin position="268"/>
        <end position="289"/>
    </location>
</feature>
<feature type="transmembrane region" description="Helical" evidence="8">
    <location>
        <begin position="223"/>
        <end position="247"/>
    </location>
</feature>
<dbReference type="PANTHER" id="PTHR45711">
    <property type="entry name" value="CHLORIDE CHANNEL PROTEIN"/>
    <property type="match status" value="1"/>
</dbReference>
<proteinExistence type="predicted"/>
<evidence type="ECO:0000256" key="7">
    <source>
        <dbReference type="ARBA" id="ARBA00023214"/>
    </source>
</evidence>
<feature type="transmembrane region" description="Helical" evidence="8">
    <location>
        <begin position="162"/>
        <end position="181"/>
    </location>
</feature>
<comment type="caution">
    <text evidence="9">The sequence shown here is derived from an EMBL/GenBank/DDBJ whole genome shotgun (WGS) entry which is preliminary data.</text>
</comment>
<gene>
    <name evidence="9" type="ORF">Z045_05585</name>
</gene>
<feature type="transmembrane region" description="Helical" evidence="8">
    <location>
        <begin position="193"/>
        <end position="211"/>
    </location>
</feature>
<keyword evidence="3 8" id="KW-0812">Transmembrane</keyword>
<dbReference type="PATRIC" id="fig|1441730.3.peg.1166"/>
<protein>
    <submittedName>
        <fullName evidence="9">Voltage-gated chloride channel</fullName>
    </submittedName>
</protein>
<dbReference type="Gene3D" id="1.10.3080.10">
    <property type="entry name" value="Clc chloride channel"/>
    <property type="match status" value="1"/>
</dbReference>
<comment type="subcellular location">
    <subcellularLocation>
        <location evidence="1">Membrane</location>
        <topology evidence="1">Multi-pass membrane protein</topology>
    </subcellularLocation>
</comment>
<feature type="transmembrane region" description="Helical" evidence="8">
    <location>
        <begin position="295"/>
        <end position="320"/>
    </location>
</feature>
<dbReference type="CDD" id="cd01031">
    <property type="entry name" value="EriC"/>
    <property type="match status" value="1"/>
</dbReference>
<reference evidence="9 10" key="2">
    <citation type="journal article" date="2016" name="Genome Announc.">
        <title>Draft Genome Sequence of a Versatile Hydrocarbon-Degrading Bacterium, Rhodococcus pyridinivorans Strain KG-16, Collected from Oil Fields in India.</title>
        <authorList>
            <person name="Aggarwal R.K."/>
            <person name="Dawar C."/>
            <person name="Phanindranath R."/>
            <person name="Mutnuri L."/>
            <person name="Dayal A.M."/>
        </authorList>
    </citation>
    <scope>NUCLEOTIDE SEQUENCE [LARGE SCALE GENOMIC DNA]</scope>
    <source>
        <strain evidence="9 10">KG-16</strain>
    </source>
</reference>
<evidence type="ECO:0000313" key="9">
    <source>
        <dbReference type="EMBL" id="KSZ59645.1"/>
    </source>
</evidence>
<dbReference type="InterPro" id="IPR014743">
    <property type="entry name" value="Cl-channel_core"/>
</dbReference>
<dbReference type="Proteomes" id="UP000053060">
    <property type="component" value="Unassembled WGS sequence"/>
</dbReference>
<dbReference type="RefSeq" id="WP_060650999.1">
    <property type="nucleotide sequence ID" value="NZ_AZXY01000002.1"/>
</dbReference>
<keyword evidence="5" id="KW-0406">Ion transport</keyword>
<dbReference type="EMBL" id="AZXY01000002">
    <property type="protein sequence ID" value="KSZ59645.1"/>
    <property type="molecule type" value="Genomic_DNA"/>
</dbReference>
<evidence type="ECO:0000256" key="4">
    <source>
        <dbReference type="ARBA" id="ARBA00022989"/>
    </source>
</evidence>
<dbReference type="GO" id="GO:0005886">
    <property type="term" value="C:plasma membrane"/>
    <property type="evidence" value="ECO:0007669"/>
    <property type="project" value="TreeGrafter"/>
</dbReference>
<keyword evidence="4 8" id="KW-1133">Transmembrane helix</keyword>
<evidence type="ECO:0000256" key="2">
    <source>
        <dbReference type="ARBA" id="ARBA00022448"/>
    </source>
</evidence>
<evidence type="ECO:0000313" key="10">
    <source>
        <dbReference type="Proteomes" id="UP000053060"/>
    </source>
</evidence>
<dbReference type="GO" id="GO:0005247">
    <property type="term" value="F:voltage-gated chloride channel activity"/>
    <property type="evidence" value="ECO:0007669"/>
    <property type="project" value="TreeGrafter"/>
</dbReference>
<keyword evidence="2" id="KW-0813">Transport</keyword>
<evidence type="ECO:0000256" key="3">
    <source>
        <dbReference type="ARBA" id="ARBA00022692"/>
    </source>
</evidence>
<organism evidence="9 10">
    <name type="scientific">Rhodococcus pyridinivorans KG-16</name>
    <dbReference type="NCBI Taxonomy" id="1441730"/>
    <lineage>
        <taxon>Bacteria</taxon>
        <taxon>Bacillati</taxon>
        <taxon>Actinomycetota</taxon>
        <taxon>Actinomycetes</taxon>
        <taxon>Mycobacteriales</taxon>
        <taxon>Nocardiaceae</taxon>
        <taxon>Rhodococcus</taxon>
    </lineage>
</organism>
<evidence type="ECO:0000256" key="1">
    <source>
        <dbReference type="ARBA" id="ARBA00004141"/>
    </source>
</evidence>
<sequence length="438" mass="44616">MDTEDVREPSVPPRELATICVPAIVAGATIGIVGGAFRWCLEQLERWRIHTVEWAHELSGPGWLVPVGITILGALLAALIVRMVPLASGSGIQHVEAVDRGQAEPPPLSVLPSRFVGALLSIGSGLVLGREGPIVHMGAAVGAEAARRARHPEHERLLQTSVSGAGLAVAFNAPIGGALFVFEEVTGSFRVRIVVPVVLSVAAAVACSRTIVGDTPDFAVDSIAPPSSVLLPVFVVFGLLTGLLGAAYNRMVLGSLSVVESVRSLSPVTKAAIIGGLVGLLSVVAPWAGGGGDSLVQHVVGGGALALPVVAWYVLLRFVAGPLSYAAGTPGGLFAPLLALGALWGLLCAGICAAIVPGTGSSLAVPMAIAGMAALFGASVRAPITGVILVVEMTAVTGVTVPMLAATICAVVVAYSTRVPPIYDSLRDRMFGTPHDRG</sequence>
<dbReference type="InterPro" id="IPR001807">
    <property type="entry name" value="ClC"/>
</dbReference>
<evidence type="ECO:0000256" key="5">
    <source>
        <dbReference type="ARBA" id="ARBA00023065"/>
    </source>
</evidence>
<dbReference type="PANTHER" id="PTHR45711:SF6">
    <property type="entry name" value="CHLORIDE CHANNEL PROTEIN"/>
    <property type="match status" value="1"/>
</dbReference>
<feature type="transmembrane region" description="Helical" evidence="8">
    <location>
        <begin position="387"/>
        <end position="415"/>
    </location>
</feature>
<feature type="transmembrane region" description="Helical" evidence="8">
    <location>
        <begin position="62"/>
        <end position="81"/>
    </location>
</feature>
<dbReference type="SUPFAM" id="SSF81340">
    <property type="entry name" value="Clc chloride channel"/>
    <property type="match status" value="1"/>
</dbReference>
<feature type="transmembrane region" description="Helical" evidence="8">
    <location>
        <begin position="332"/>
        <end position="356"/>
    </location>
</feature>
<feature type="transmembrane region" description="Helical" evidence="8">
    <location>
        <begin position="16"/>
        <end position="41"/>
    </location>
</feature>
<dbReference type="AlphaFoldDB" id="A0A0V9UNS5"/>
<evidence type="ECO:0000256" key="6">
    <source>
        <dbReference type="ARBA" id="ARBA00023136"/>
    </source>
</evidence>
<keyword evidence="7" id="KW-0868">Chloride</keyword>
<evidence type="ECO:0000256" key="8">
    <source>
        <dbReference type="SAM" id="Phobius"/>
    </source>
</evidence>